<keyword evidence="1" id="KW-0805">Transcription regulation</keyword>
<dbReference type="SMART" id="SM00895">
    <property type="entry name" value="FCD"/>
    <property type="match status" value="1"/>
</dbReference>
<feature type="domain" description="HTH gntR-type" evidence="4">
    <location>
        <begin position="10"/>
        <end position="78"/>
    </location>
</feature>
<dbReference type="SMART" id="SM00345">
    <property type="entry name" value="HTH_GNTR"/>
    <property type="match status" value="1"/>
</dbReference>
<dbReference type="InterPro" id="IPR008920">
    <property type="entry name" value="TF_FadR/GntR_C"/>
</dbReference>
<protein>
    <submittedName>
        <fullName evidence="5">Transcriptional regulator</fullName>
    </submittedName>
</protein>
<dbReference type="CDD" id="cd07377">
    <property type="entry name" value="WHTH_GntR"/>
    <property type="match status" value="1"/>
</dbReference>
<dbReference type="InterPro" id="IPR011711">
    <property type="entry name" value="GntR_C"/>
</dbReference>
<dbReference type="PANTHER" id="PTHR43537:SF44">
    <property type="entry name" value="GNTR FAMILY REGULATORY PROTEIN"/>
    <property type="match status" value="1"/>
</dbReference>
<dbReference type="InterPro" id="IPR000524">
    <property type="entry name" value="Tscrpt_reg_HTH_GntR"/>
</dbReference>
<dbReference type="Pfam" id="PF00392">
    <property type="entry name" value="GntR"/>
    <property type="match status" value="1"/>
</dbReference>
<evidence type="ECO:0000256" key="1">
    <source>
        <dbReference type="ARBA" id="ARBA00023015"/>
    </source>
</evidence>
<dbReference type="InterPro" id="IPR036390">
    <property type="entry name" value="WH_DNA-bd_sf"/>
</dbReference>
<dbReference type="Gene3D" id="1.10.10.10">
    <property type="entry name" value="Winged helix-like DNA-binding domain superfamily/Winged helix DNA-binding domain"/>
    <property type="match status" value="1"/>
</dbReference>
<dbReference type="STRING" id="1229727.Ga0080559_TMP3570"/>
<gene>
    <name evidence="5" type="ORF">Ga0080559_TMP3570</name>
</gene>
<evidence type="ECO:0000256" key="2">
    <source>
        <dbReference type="ARBA" id="ARBA00023125"/>
    </source>
</evidence>
<dbReference type="Gene3D" id="1.20.120.530">
    <property type="entry name" value="GntR ligand-binding domain-like"/>
    <property type="match status" value="1"/>
</dbReference>
<keyword evidence="3" id="KW-0804">Transcription</keyword>
<dbReference type="EMBL" id="CP014796">
    <property type="protein sequence ID" value="APX24366.1"/>
    <property type="molecule type" value="Genomic_DNA"/>
</dbReference>
<dbReference type="Proteomes" id="UP000186559">
    <property type="component" value="Chromosome"/>
</dbReference>
<keyword evidence="2" id="KW-0238">DNA-binding</keyword>
<dbReference type="KEGG" id="tpro:Ga0080559_TMP3570"/>
<organism evidence="5 6">
    <name type="scientific">Salipiger profundus</name>
    <dbReference type="NCBI Taxonomy" id="1229727"/>
    <lineage>
        <taxon>Bacteria</taxon>
        <taxon>Pseudomonadati</taxon>
        <taxon>Pseudomonadota</taxon>
        <taxon>Alphaproteobacteria</taxon>
        <taxon>Rhodobacterales</taxon>
        <taxon>Roseobacteraceae</taxon>
        <taxon>Salipiger</taxon>
    </lineage>
</organism>
<evidence type="ECO:0000313" key="5">
    <source>
        <dbReference type="EMBL" id="APX24366.1"/>
    </source>
</evidence>
<dbReference type="SUPFAM" id="SSF48008">
    <property type="entry name" value="GntR ligand-binding domain-like"/>
    <property type="match status" value="1"/>
</dbReference>
<name>A0A1U7D8H6_9RHOB</name>
<dbReference type="PROSITE" id="PS50949">
    <property type="entry name" value="HTH_GNTR"/>
    <property type="match status" value="1"/>
</dbReference>
<evidence type="ECO:0000259" key="4">
    <source>
        <dbReference type="PROSITE" id="PS50949"/>
    </source>
</evidence>
<proteinExistence type="predicted"/>
<dbReference type="GO" id="GO:0003677">
    <property type="term" value="F:DNA binding"/>
    <property type="evidence" value="ECO:0007669"/>
    <property type="project" value="UniProtKB-KW"/>
</dbReference>
<sequence>MAEPKQRGQGGAREIVTSTLARMILSGEIAPGHRLPTEEALQERMEVSRTALRESVRMLAGKGLIESRPRVGTIVLPPTRWNHLDGDILAWRESLPPDLVFIRSLTEARQVIEPAAAEMAAARADGSDLGRMQEAYHRMCTARGDDIDATVSADEAFHFAILMASKNEIFANFGAVIGSALRMSFRMTAEASENFADSLDTHGEVLEAIRMRQGDTARTLMAQLIDVAARDLARVAAKTGTDTAGAA</sequence>
<keyword evidence="6" id="KW-1185">Reference proteome</keyword>
<dbReference type="GO" id="GO:0003700">
    <property type="term" value="F:DNA-binding transcription factor activity"/>
    <property type="evidence" value="ECO:0007669"/>
    <property type="project" value="InterPro"/>
</dbReference>
<evidence type="ECO:0000256" key="3">
    <source>
        <dbReference type="ARBA" id="ARBA00023163"/>
    </source>
</evidence>
<dbReference type="PRINTS" id="PR00035">
    <property type="entry name" value="HTHGNTR"/>
</dbReference>
<dbReference type="AlphaFoldDB" id="A0A1U7D8H6"/>
<dbReference type="Pfam" id="PF07729">
    <property type="entry name" value="FCD"/>
    <property type="match status" value="1"/>
</dbReference>
<dbReference type="InterPro" id="IPR036388">
    <property type="entry name" value="WH-like_DNA-bd_sf"/>
</dbReference>
<reference evidence="5 6" key="1">
    <citation type="submission" date="2016-03" db="EMBL/GenBank/DDBJ databases">
        <title>Deep-sea bacteria in the southern Pacific.</title>
        <authorList>
            <person name="Tang K."/>
        </authorList>
    </citation>
    <scope>NUCLEOTIDE SEQUENCE [LARGE SCALE GENOMIC DNA]</scope>
    <source>
        <strain evidence="5 6">JLT2016</strain>
    </source>
</reference>
<accession>A0A1U7D8H6</accession>
<evidence type="ECO:0000313" key="6">
    <source>
        <dbReference type="Proteomes" id="UP000186559"/>
    </source>
</evidence>
<dbReference type="PANTHER" id="PTHR43537">
    <property type="entry name" value="TRANSCRIPTIONAL REGULATOR, GNTR FAMILY"/>
    <property type="match status" value="1"/>
</dbReference>
<dbReference type="SUPFAM" id="SSF46785">
    <property type="entry name" value="Winged helix' DNA-binding domain"/>
    <property type="match status" value="1"/>
</dbReference>
<dbReference type="OrthoDB" id="9028214at2"/>
<dbReference type="RefSeq" id="WP_076624241.1">
    <property type="nucleotide sequence ID" value="NZ_BMEW01000008.1"/>
</dbReference>